<dbReference type="EMBL" id="NMUH01001516">
    <property type="protein sequence ID" value="MQL93105.1"/>
    <property type="molecule type" value="Genomic_DNA"/>
</dbReference>
<evidence type="ECO:0000256" key="2">
    <source>
        <dbReference type="ARBA" id="ARBA00022478"/>
    </source>
</evidence>
<keyword evidence="3" id="KW-0808">Transferase</keyword>
<dbReference type="GO" id="GO:0006351">
    <property type="term" value="P:DNA-templated transcription"/>
    <property type="evidence" value="ECO:0007669"/>
    <property type="project" value="InterPro"/>
</dbReference>
<sequence>MIVAACGKRKPKGRSSRSPMRPGEPAALCSGLPAALVCFFVPRLVSLTVLVAHPRDTCCFLAGESNGGGLFDCAEKYSNFTVVETNDLMTSKLGLPSQSCECSSCGGTHLKQCDGHVGIVKLPATIFHPYFVQEIVQILNDICPGCKSLRQNPQNEILLCKCWSFSYPKKDLDNI</sequence>
<protein>
    <recommendedName>
        <fullName evidence="1">DNA-directed RNA polymerase</fullName>
        <ecNumber evidence="1">2.7.7.6</ecNumber>
    </recommendedName>
</protein>
<keyword evidence="2" id="KW-0240">DNA-directed RNA polymerase</keyword>
<organism evidence="8 9">
    <name type="scientific">Colocasia esculenta</name>
    <name type="common">Wild taro</name>
    <name type="synonym">Arum esculentum</name>
    <dbReference type="NCBI Taxonomy" id="4460"/>
    <lineage>
        <taxon>Eukaryota</taxon>
        <taxon>Viridiplantae</taxon>
        <taxon>Streptophyta</taxon>
        <taxon>Embryophyta</taxon>
        <taxon>Tracheophyta</taxon>
        <taxon>Spermatophyta</taxon>
        <taxon>Magnoliopsida</taxon>
        <taxon>Liliopsida</taxon>
        <taxon>Araceae</taxon>
        <taxon>Aroideae</taxon>
        <taxon>Colocasieae</taxon>
        <taxon>Colocasia</taxon>
    </lineage>
</organism>
<dbReference type="GO" id="GO:0003899">
    <property type="term" value="F:DNA-directed RNA polymerase activity"/>
    <property type="evidence" value="ECO:0007669"/>
    <property type="project" value="UniProtKB-EC"/>
</dbReference>
<dbReference type="PANTHER" id="PTHR19376">
    <property type="entry name" value="DNA-DIRECTED RNA POLYMERASE"/>
    <property type="match status" value="1"/>
</dbReference>
<feature type="region of interest" description="Disordered" evidence="6">
    <location>
        <begin position="1"/>
        <end position="23"/>
    </location>
</feature>
<evidence type="ECO:0000256" key="5">
    <source>
        <dbReference type="ARBA" id="ARBA00023163"/>
    </source>
</evidence>
<evidence type="ECO:0000256" key="1">
    <source>
        <dbReference type="ARBA" id="ARBA00012418"/>
    </source>
</evidence>
<name>A0A843VB13_COLES</name>
<dbReference type="OrthoDB" id="1720108at2759"/>
<reference evidence="8" key="1">
    <citation type="submission" date="2017-07" db="EMBL/GenBank/DDBJ databases">
        <title>Taro Niue Genome Assembly and Annotation.</title>
        <authorList>
            <person name="Atibalentja N."/>
            <person name="Keating K."/>
            <person name="Fields C.J."/>
        </authorList>
    </citation>
    <scope>NUCLEOTIDE SEQUENCE</scope>
    <source>
        <strain evidence="8">Niue_2</strain>
        <tissue evidence="8">Leaf</tissue>
    </source>
</reference>
<evidence type="ECO:0000313" key="8">
    <source>
        <dbReference type="EMBL" id="MQL93105.1"/>
    </source>
</evidence>
<accession>A0A843VB13</accession>
<dbReference type="Pfam" id="PF04997">
    <property type="entry name" value="RNA_pol_Rpb1_1"/>
    <property type="match status" value="1"/>
</dbReference>
<dbReference type="Proteomes" id="UP000652761">
    <property type="component" value="Unassembled WGS sequence"/>
</dbReference>
<proteinExistence type="predicted"/>
<evidence type="ECO:0000256" key="3">
    <source>
        <dbReference type="ARBA" id="ARBA00022679"/>
    </source>
</evidence>
<dbReference type="Gene3D" id="4.10.860.120">
    <property type="entry name" value="RNA polymerase II, clamp domain"/>
    <property type="match status" value="1"/>
</dbReference>
<evidence type="ECO:0000259" key="7">
    <source>
        <dbReference type="Pfam" id="PF04997"/>
    </source>
</evidence>
<dbReference type="InterPro" id="IPR044893">
    <property type="entry name" value="RNA_pol_Rpb1_clamp_domain"/>
</dbReference>
<dbReference type="InterPro" id="IPR007080">
    <property type="entry name" value="RNA_pol_Rpb1_1"/>
</dbReference>
<evidence type="ECO:0000256" key="4">
    <source>
        <dbReference type="ARBA" id="ARBA00022695"/>
    </source>
</evidence>
<dbReference type="PANTHER" id="PTHR19376:SF36">
    <property type="entry name" value="DNA-DIRECTED RNA POLYMERASE IV SUBUNIT 1"/>
    <property type="match status" value="1"/>
</dbReference>
<dbReference type="GO" id="GO:0000428">
    <property type="term" value="C:DNA-directed RNA polymerase complex"/>
    <property type="evidence" value="ECO:0007669"/>
    <property type="project" value="UniProtKB-KW"/>
</dbReference>
<dbReference type="SUPFAM" id="SSF64484">
    <property type="entry name" value="beta and beta-prime subunits of DNA dependent RNA-polymerase"/>
    <property type="match status" value="1"/>
</dbReference>
<dbReference type="AlphaFoldDB" id="A0A843VB13"/>
<dbReference type="EC" id="2.7.7.6" evidence="1"/>
<evidence type="ECO:0000313" key="9">
    <source>
        <dbReference type="Proteomes" id="UP000652761"/>
    </source>
</evidence>
<keyword evidence="9" id="KW-1185">Reference proteome</keyword>
<keyword evidence="5" id="KW-0804">Transcription</keyword>
<dbReference type="InterPro" id="IPR045867">
    <property type="entry name" value="DNA-dir_RpoC_beta_prime"/>
</dbReference>
<feature type="domain" description="RNA polymerase Rpb1" evidence="7">
    <location>
        <begin position="84"/>
        <end position="160"/>
    </location>
</feature>
<comment type="caution">
    <text evidence="8">The sequence shown here is derived from an EMBL/GenBank/DDBJ whole genome shotgun (WGS) entry which is preliminary data.</text>
</comment>
<evidence type="ECO:0000256" key="6">
    <source>
        <dbReference type="SAM" id="MobiDB-lite"/>
    </source>
</evidence>
<dbReference type="GO" id="GO:0003677">
    <property type="term" value="F:DNA binding"/>
    <property type="evidence" value="ECO:0007669"/>
    <property type="project" value="InterPro"/>
</dbReference>
<keyword evidence="4" id="KW-0548">Nucleotidyltransferase</keyword>
<gene>
    <name evidence="8" type="ORF">Taro_025743</name>
</gene>